<name>F8FMS8_PAEMK</name>
<accession>F8FMS8</accession>
<dbReference type="AlphaFoldDB" id="F8FMS8"/>
<dbReference type="Proteomes" id="UP000006620">
    <property type="component" value="Chromosome"/>
</dbReference>
<gene>
    <name evidence="1" type="ordered locus">KNP414_05725</name>
</gene>
<dbReference type="RefSeq" id="WP_013919402.1">
    <property type="nucleotide sequence ID" value="NC_015690.1"/>
</dbReference>
<organism evidence="1 2">
    <name type="scientific">Paenibacillus mucilaginosus (strain KNP414)</name>
    <dbReference type="NCBI Taxonomy" id="1036673"/>
    <lineage>
        <taxon>Bacteria</taxon>
        <taxon>Bacillati</taxon>
        <taxon>Bacillota</taxon>
        <taxon>Bacilli</taxon>
        <taxon>Bacillales</taxon>
        <taxon>Paenibacillaceae</taxon>
        <taxon>Paenibacillus</taxon>
    </lineage>
</organism>
<reference evidence="2" key="1">
    <citation type="submission" date="2011-06" db="EMBL/GenBank/DDBJ databases">
        <title>Complete genome sequence of Paenibacillus mucilaginosus KNP414.</title>
        <authorList>
            <person name="Wang J."/>
            <person name="Hu S."/>
            <person name="Hu X."/>
            <person name="Zhang B."/>
            <person name="Dong D."/>
            <person name="Zhang S."/>
            <person name="Zhao K."/>
            <person name="Wu D."/>
        </authorList>
    </citation>
    <scope>NUCLEOTIDE SEQUENCE [LARGE SCALE GENOMIC DNA]</scope>
    <source>
        <strain evidence="2">KNP414</strain>
    </source>
</reference>
<dbReference type="PATRIC" id="fig|1036673.3.peg.5319"/>
<evidence type="ECO:0000313" key="2">
    <source>
        <dbReference type="Proteomes" id="UP000006620"/>
    </source>
</evidence>
<dbReference type="KEGG" id="pms:KNP414_05725"/>
<sequence>MDNLVKFTVNPENRDELIALVDEINAHAALSEEEKSRLMAEVANLREHSREAFF</sequence>
<dbReference type="EMBL" id="CP002869">
    <property type="protein sequence ID" value="AEI44249.1"/>
    <property type="molecule type" value="Genomic_DNA"/>
</dbReference>
<reference evidence="1 2" key="2">
    <citation type="journal article" date="2013" name="Genome Announc.">
        <title>Genome Sequence of Growth-Improving Paenibacillus mucilaginosus Strain KNP414.</title>
        <authorList>
            <person name="Lu J.J."/>
            <person name="Wang J.F."/>
            <person name="Hu X.F."/>
        </authorList>
    </citation>
    <scope>NUCLEOTIDE SEQUENCE [LARGE SCALE GENOMIC DNA]</scope>
    <source>
        <strain evidence="1 2">KNP414</strain>
    </source>
</reference>
<proteinExistence type="predicted"/>
<dbReference type="HOGENOM" id="CLU_3046101_0_0_9"/>
<evidence type="ECO:0000313" key="1">
    <source>
        <dbReference type="EMBL" id="AEI44249.1"/>
    </source>
</evidence>
<protein>
    <submittedName>
        <fullName evidence="1">Uncharacterized protein</fullName>
    </submittedName>
</protein>